<protein>
    <submittedName>
        <fullName evidence="2">Uncharacterized protein</fullName>
    </submittedName>
</protein>
<evidence type="ECO:0000256" key="1">
    <source>
        <dbReference type="SAM" id="MobiDB-lite"/>
    </source>
</evidence>
<proteinExistence type="predicted"/>
<evidence type="ECO:0000313" key="2">
    <source>
        <dbReference type="EMBL" id="KAK7008425.1"/>
    </source>
</evidence>
<reference evidence="2 3" key="1">
    <citation type="journal article" date="2024" name="J Genomics">
        <title>Draft genome sequencing and assembly of Favolaschia claudopus CIRM-BRFM 2984 isolated from oak limbs.</title>
        <authorList>
            <person name="Navarro D."/>
            <person name="Drula E."/>
            <person name="Chaduli D."/>
            <person name="Cazenave R."/>
            <person name="Ahrendt S."/>
            <person name="Wang J."/>
            <person name="Lipzen A."/>
            <person name="Daum C."/>
            <person name="Barry K."/>
            <person name="Grigoriev I.V."/>
            <person name="Favel A."/>
            <person name="Rosso M.N."/>
            <person name="Martin F."/>
        </authorList>
    </citation>
    <scope>NUCLEOTIDE SEQUENCE [LARGE SCALE GENOMIC DNA]</scope>
    <source>
        <strain evidence="2 3">CIRM-BRFM 2984</strain>
    </source>
</reference>
<comment type="caution">
    <text evidence="2">The sequence shown here is derived from an EMBL/GenBank/DDBJ whole genome shotgun (WGS) entry which is preliminary data.</text>
</comment>
<feature type="region of interest" description="Disordered" evidence="1">
    <location>
        <begin position="256"/>
        <end position="281"/>
    </location>
</feature>
<feature type="region of interest" description="Disordered" evidence="1">
    <location>
        <begin position="319"/>
        <end position="352"/>
    </location>
</feature>
<dbReference type="AlphaFoldDB" id="A0AAW0AJ79"/>
<accession>A0AAW0AJ79</accession>
<dbReference type="EMBL" id="JAWWNJ010000067">
    <property type="protein sequence ID" value="KAK7008425.1"/>
    <property type="molecule type" value="Genomic_DNA"/>
</dbReference>
<dbReference type="Proteomes" id="UP001362999">
    <property type="component" value="Unassembled WGS sequence"/>
</dbReference>
<evidence type="ECO:0000313" key="3">
    <source>
        <dbReference type="Proteomes" id="UP001362999"/>
    </source>
</evidence>
<sequence length="352" mass="38499">MVSVTLTAPFPSHPSAVKPPQVVPETLAPAALLWLRAWLSKASLQRGILRGYPPSSEFYVNPMDDEDSYIDCSAHENSLKSYGFHQLLWKASEKNWTAFSINPGHYQEIRLNSNLCGIVIIKQCSVAAQSEHVVCRRVQLGKRQDGNPLGSQIGNEFESSNSAGSDSASSALVFFNGSSPRRASSSAKVSLPASTLLDKDSRPDTCALSLKRIEGKLRKYPMTGESAAFELHKKSLAPTGESVVNARVMYPAVHSFMGTDPSQRRQGQQSAPQTNNQNQDTPIVPLIEAPFVFSSVLGSAASVARPPYMHTLDDASILRQSGFKPDNNENNKARSREGYRPLIPTKSTRRDL</sequence>
<keyword evidence="3" id="KW-1185">Reference proteome</keyword>
<feature type="compositionally biased region" description="Basic and acidic residues" evidence="1">
    <location>
        <begin position="326"/>
        <end position="339"/>
    </location>
</feature>
<organism evidence="2 3">
    <name type="scientific">Favolaschia claudopus</name>
    <dbReference type="NCBI Taxonomy" id="2862362"/>
    <lineage>
        <taxon>Eukaryota</taxon>
        <taxon>Fungi</taxon>
        <taxon>Dikarya</taxon>
        <taxon>Basidiomycota</taxon>
        <taxon>Agaricomycotina</taxon>
        <taxon>Agaricomycetes</taxon>
        <taxon>Agaricomycetidae</taxon>
        <taxon>Agaricales</taxon>
        <taxon>Marasmiineae</taxon>
        <taxon>Mycenaceae</taxon>
        <taxon>Favolaschia</taxon>
    </lineage>
</organism>
<name>A0AAW0AJ79_9AGAR</name>
<feature type="compositionally biased region" description="Polar residues" evidence="1">
    <location>
        <begin position="260"/>
        <end position="281"/>
    </location>
</feature>
<gene>
    <name evidence="2" type="ORF">R3P38DRAFT_2791323</name>
</gene>